<dbReference type="InterPro" id="IPR045854">
    <property type="entry name" value="NO2/SO3_Rdtase_4Fe4S_sf"/>
</dbReference>
<evidence type="ECO:0000256" key="6">
    <source>
        <dbReference type="ARBA" id="ARBA00023014"/>
    </source>
</evidence>
<evidence type="ECO:0000256" key="2">
    <source>
        <dbReference type="ARBA" id="ARBA00022617"/>
    </source>
</evidence>
<accession>A0A0R3KXB8</accession>
<evidence type="ECO:0000256" key="3">
    <source>
        <dbReference type="ARBA" id="ARBA00022723"/>
    </source>
</evidence>
<dbReference type="GO" id="GO:0051539">
    <property type="term" value="F:4 iron, 4 sulfur cluster binding"/>
    <property type="evidence" value="ECO:0007669"/>
    <property type="project" value="UniProtKB-KW"/>
</dbReference>
<evidence type="ECO:0000256" key="4">
    <source>
        <dbReference type="ARBA" id="ARBA00023002"/>
    </source>
</evidence>
<dbReference type="STRING" id="1518501.CQ10_27430"/>
<comment type="caution">
    <text evidence="8">The sequence shown here is derived from an EMBL/GenBank/DDBJ whole genome shotgun (WGS) entry which is preliminary data.</text>
</comment>
<dbReference type="NCBIfam" id="TIGR02435">
    <property type="entry name" value="CobG"/>
    <property type="match status" value="1"/>
</dbReference>
<keyword evidence="6" id="KW-0411">Iron-sulfur</keyword>
<dbReference type="InterPro" id="IPR036136">
    <property type="entry name" value="Nit/Sulf_reduc_fer-like_dom_sf"/>
</dbReference>
<dbReference type="OrthoDB" id="7459360at2"/>
<keyword evidence="9" id="KW-1185">Reference proteome</keyword>
<dbReference type="Pfam" id="PF03460">
    <property type="entry name" value="NIR_SIR_ferr"/>
    <property type="match status" value="1"/>
</dbReference>
<sequence>MSTVAIKGWCPGALRPMRSGDGLVVRIRPHGGRVDAKEAAGIAALAARYGNGLIDLTSRANFQIRGVSDEVHRPLIEELSRLHLIDNDPESEARRNILVTPFWSASDDTCSLAAELERGLAMGPPDLPTKFGFAVDCGAKRALASASADIRIERGIAGELIVRADGAEHGRPVSRREAVKVALTLAEWFVNSGGARGGRGRMAAHIGAGAKLPATLRGHVEPARMIAVPRPELHPQGAMVGAAFGQVTHAALSYLAGCARGLRMTPWRMILVERLHEMPRCEGLITQAVDPILRVVACSGAPACREAHADTRALAAALAPHVAADSRLHVSGCAKGCAHSGPAALTLVATHEGFDLVRGGSARDTPAVRGLSAARMIADPSVLTVAR</sequence>
<keyword evidence="3" id="KW-0479">Metal-binding</keyword>
<reference evidence="8 9" key="1">
    <citation type="submission" date="2014-03" db="EMBL/GenBank/DDBJ databases">
        <title>Bradyrhizobium valentinum sp. nov., isolated from effective nodules of Lupinus mariae-josephae, a lupine endemic of basic-lime soils in Eastern Spain.</title>
        <authorList>
            <person name="Duran D."/>
            <person name="Rey L."/>
            <person name="Navarro A."/>
            <person name="Busquets A."/>
            <person name="Imperial J."/>
            <person name="Ruiz-Argueso T."/>
        </authorList>
    </citation>
    <scope>NUCLEOTIDE SEQUENCE [LARGE SCALE GENOMIC DNA]</scope>
    <source>
        <strain evidence="8 9">LmjM3</strain>
    </source>
</reference>
<dbReference type="GO" id="GO:0046872">
    <property type="term" value="F:metal ion binding"/>
    <property type="evidence" value="ECO:0007669"/>
    <property type="project" value="UniProtKB-KW"/>
</dbReference>
<evidence type="ECO:0000313" key="9">
    <source>
        <dbReference type="Proteomes" id="UP000051913"/>
    </source>
</evidence>
<evidence type="ECO:0000256" key="5">
    <source>
        <dbReference type="ARBA" id="ARBA00023004"/>
    </source>
</evidence>
<organism evidence="8 9">
    <name type="scientific">Bradyrhizobium valentinum</name>
    <dbReference type="NCBI Taxonomy" id="1518501"/>
    <lineage>
        <taxon>Bacteria</taxon>
        <taxon>Pseudomonadati</taxon>
        <taxon>Pseudomonadota</taxon>
        <taxon>Alphaproteobacteria</taxon>
        <taxon>Hyphomicrobiales</taxon>
        <taxon>Nitrobacteraceae</taxon>
        <taxon>Bradyrhizobium</taxon>
    </lineage>
</organism>
<name>A0A0R3KXB8_9BRAD</name>
<keyword evidence="1" id="KW-0004">4Fe-4S</keyword>
<feature type="domain" description="Nitrite/Sulfite reductase ferredoxin-like" evidence="7">
    <location>
        <begin position="15"/>
        <end position="80"/>
    </location>
</feature>
<keyword evidence="4" id="KW-0560">Oxidoreductase</keyword>
<dbReference type="RefSeq" id="WP_057854132.1">
    <property type="nucleotide sequence ID" value="NZ_LLXX01000176.1"/>
</dbReference>
<gene>
    <name evidence="8" type="ORF">CP49_24385</name>
</gene>
<protein>
    <submittedName>
        <fullName evidence="8">Precorrin-3B synthase</fullName>
    </submittedName>
</protein>
<dbReference type="InterPro" id="IPR051329">
    <property type="entry name" value="NIR_SIR_4Fe-4S"/>
</dbReference>
<keyword evidence="2" id="KW-0349">Heme</keyword>
<dbReference type="SUPFAM" id="SSF56014">
    <property type="entry name" value="Nitrite and sulphite reductase 4Fe-4S domain-like"/>
    <property type="match status" value="1"/>
</dbReference>
<keyword evidence="5" id="KW-0408">Iron</keyword>
<dbReference type="EMBL" id="LLXX01000176">
    <property type="protein sequence ID" value="KRQ98611.1"/>
    <property type="molecule type" value="Genomic_DNA"/>
</dbReference>
<dbReference type="GO" id="GO:0016491">
    <property type="term" value="F:oxidoreductase activity"/>
    <property type="evidence" value="ECO:0007669"/>
    <property type="project" value="UniProtKB-KW"/>
</dbReference>
<dbReference type="Proteomes" id="UP000051913">
    <property type="component" value="Unassembled WGS sequence"/>
</dbReference>
<dbReference type="AlphaFoldDB" id="A0A0R3KXB8"/>
<dbReference type="PANTHER" id="PTHR32439">
    <property type="entry name" value="FERREDOXIN--NITRITE REDUCTASE, CHLOROPLASTIC"/>
    <property type="match status" value="1"/>
</dbReference>
<evidence type="ECO:0000313" key="8">
    <source>
        <dbReference type="EMBL" id="KRQ98611.1"/>
    </source>
</evidence>
<evidence type="ECO:0000256" key="1">
    <source>
        <dbReference type="ARBA" id="ARBA00022485"/>
    </source>
</evidence>
<proteinExistence type="predicted"/>
<dbReference type="InterPro" id="IPR005117">
    <property type="entry name" value="NiRdtase/SiRdtase_haem-b_fer"/>
</dbReference>
<dbReference type="InterPro" id="IPR012798">
    <property type="entry name" value="Cbl_synth_CobG-like"/>
</dbReference>
<dbReference type="PANTHER" id="PTHR32439:SF9">
    <property type="entry name" value="BLR3264 PROTEIN"/>
    <property type="match status" value="1"/>
</dbReference>
<dbReference type="SUPFAM" id="SSF55124">
    <property type="entry name" value="Nitrite/Sulfite reductase N-terminal domain-like"/>
    <property type="match status" value="1"/>
</dbReference>
<dbReference type="Gene3D" id="3.30.413.10">
    <property type="entry name" value="Sulfite Reductase Hemoprotein, domain 1"/>
    <property type="match status" value="1"/>
</dbReference>
<dbReference type="Gene3D" id="3.90.480.20">
    <property type="match status" value="1"/>
</dbReference>
<evidence type="ECO:0000259" key="7">
    <source>
        <dbReference type="Pfam" id="PF03460"/>
    </source>
</evidence>